<proteinExistence type="predicted"/>
<feature type="chain" id="PRO_5045315584" description="Peptidase inhibitor family I36" evidence="1">
    <location>
        <begin position="35"/>
        <end position="155"/>
    </location>
</feature>
<keyword evidence="3" id="KW-1185">Reference proteome</keyword>
<keyword evidence="1" id="KW-0732">Signal</keyword>
<protein>
    <recommendedName>
        <fullName evidence="4">Peptidase inhibitor family I36</fullName>
    </recommendedName>
</protein>
<evidence type="ECO:0000313" key="2">
    <source>
        <dbReference type="EMBL" id="GIG92305.1"/>
    </source>
</evidence>
<evidence type="ECO:0000256" key="1">
    <source>
        <dbReference type="SAM" id="SignalP"/>
    </source>
</evidence>
<dbReference type="Proteomes" id="UP000646749">
    <property type="component" value="Unassembled WGS sequence"/>
</dbReference>
<organism evidence="2 3">
    <name type="scientific">Plantactinospora endophytica</name>
    <dbReference type="NCBI Taxonomy" id="673535"/>
    <lineage>
        <taxon>Bacteria</taxon>
        <taxon>Bacillati</taxon>
        <taxon>Actinomycetota</taxon>
        <taxon>Actinomycetes</taxon>
        <taxon>Micromonosporales</taxon>
        <taxon>Micromonosporaceae</taxon>
        <taxon>Plantactinospora</taxon>
    </lineage>
</organism>
<accession>A0ABQ4EC42</accession>
<comment type="caution">
    <text evidence="2">The sequence shown here is derived from an EMBL/GenBank/DDBJ whole genome shotgun (WGS) entry which is preliminary data.</text>
</comment>
<feature type="signal peptide" evidence="1">
    <location>
        <begin position="1"/>
        <end position="34"/>
    </location>
</feature>
<sequence>MNSISALRTRVAVLAAGAVAASGIAVGLASPAQAANIDTWSSFWQPCGTYLCLYYSPGLTNASWRPGGTSYSNLSGYTFSNGGTGTAGAGQAVRNNAASMGNHTANCNVTTWISPGFTGPYGDWRDNNWLSPGHAGNLNGYLRNNEASINVNNCR</sequence>
<evidence type="ECO:0008006" key="4">
    <source>
        <dbReference type="Google" id="ProtNLM"/>
    </source>
</evidence>
<gene>
    <name evidence="2" type="ORF">Pen02_72410</name>
</gene>
<evidence type="ECO:0000313" key="3">
    <source>
        <dbReference type="Proteomes" id="UP000646749"/>
    </source>
</evidence>
<reference evidence="2 3" key="1">
    <citation type="submission" date="2021-01" db="EMBL/GenBank/DDBJ databases">
        <title>Whole genome shotgun sequence of Plantactinospora endophytica NBRC 110450.</title>
        <authorList>
            <person name="Komaki H."/>
            <person name="Tamura T."/>
        </authorList>
    </citation>
    <scope>NUCLEOTIDE SEQUENCE [LARGE SCALE GENOMIC DNA]</scope>
    <source>
        <strain evidence="2 3">NBRC 110450</strain>
    </source>
</reference>
<dbReference type="EMBL" id="BONW01000042">
    <property type="protein sequence ID" value="GIG92305.1"/>
    <property type="molecule type" value="Genomic_DNA"/>
</dbReference>
<name>A0ABQ4EC42_9ACTN</name>
<dbReference type="RefSeq" id="WP_203870650.1">
    <property type="nucleotide sequence ID" value="NZ_BONW01000042.1"/>
</dbReference>